<dbReference type="NCBIfam" id="TIGR04256">
    <property type="entry name" value="GxxExxY"/>
    <property type="match status" value="1"/>
</dbReference>
<dbReference type="AlphaFoldDB" id="A0A2S6N742"/>
<sequence length="141" mass="15158">MPATSKMLNDMSELIVERAHVVSNTLGPGFVEAVYRNALAHELRKAGLHVSQQHPVTVQYDGVDVGSYTADLLVENAAMISVQATEALAPGHVARATHFLKATGLPLCLLFNFGTPRLEIRRMVNGIAHSRTLRLFAAAGG</sequence>
<organism evidence="1 2">
    <name type="scientific">Rhodopila globiformis</name>
    <name type="common">Rhodopseudomonas globiformis</name>
    <dbReference type="NCBI Taxonomy" id="1071"/>
    <lineage>
        <taxon>Bacteria</taxon>
        <taxon>Pseudomonadati</taxon>
        <taxon>Pseudomonadota</taxon>
        <taxon>Alphaproteobacteria</taxon>
        <taxon>Acetobacterales</taxon>
        <taxon>Acetobacteraceae</taxon>
        <taxon>Rhodopila</taxon>
    </lineage>
</organism>
<evidence type="ECO:0008006" key="3">
    <source>
        <dbReference type="Google" id="ProtNLM"/>
    </source>
</evidence>
<protein>
    <recommendedName>
        <fullName evidence="3">GxxExxY protein</fullName>
    </recommendedName>
</protein>
<name>A0A2S6N742_RHOGL</name>
<dbReference type="EMBL" id="NHRY01000212">
    <property type="protein sequence ID" value="PPQ30431.1"/>
    <property type="molecule type" value="Genomic_DNA"/>
</dbReference>
<evidence type="ECO:0000313" key="1">
    <source>
        <dbReference type="EMBL" id="PPQ30431.1"/>
    </source>
</evidence>
<dbReference type="Proteomes" id="UP000239724">
    <property type="component" value="Unassembled WGS sequence"/>
</dbReference>
<reference evidence="1 2" key="1">
    <citation type="journal article" date="2018" name="Arch. Microbiol.">
        <title>New insights into the metabolic potential of the phototrophic purple bacterium Rhodopila globiformis DSM 161(T) from its draft genome sequence and evidence for a vanadium-dependent nitrogenase.</title>
        <authorList>
            <person name="Imhoff J.F."/>
            <person name="Rahn T."/>
            <person name="Kunzel S."/>
            <person name="Neulinger S.C."/>
        </authorList>
    </citation>
    <scope>NUCLEOTIDE SEQUENCE [LARGE SCALE GENOMIC DNA]</scope>
    <source>
        <strain evidence="1 2">DSM 161</strain>
    </source>
</reference>
<evidence type="ECO:0000313" key="2">
    <source>
        <dbReference type="Proteomes" id="UP000239724"/>
    </source>
</evidence>
<comment type="caution">
    <text evidence="1">The sequence shown here is derived from an EMBL/GenBank/DDBJ whole genome shotgun (WGS) entry which is preliminary data.</text>
</comment>
<dbReference type="OrthoDB" id="7172915at2"/>
<proteinExistence type="predicted"/>
<keyword evidence="2" id="KW-1185">Reference proteome</keyword>
<gene>
    <name evidence="1" type="ORF">CCS01_19310</name>
</gene>
<dbReference type="InterPro" id="IPR026350">
    <property type="entry name" value="GxxExxY"/>
</dbReference>
<accession>A0A2S6N742</accession>
<dbReference type="Pfam" id="PF13366">
    <property type="entry name" value="PDDEXK_3"/>
    <property type="match status" value="1"/>
</dbReference>
<dbReference type="RefSeq" id="WP_104520456.1">
    <property type="nucleotide sequence ID" value="NZ_NHRY01000212.1"/>
</dbReference>